<dbReference type="Proteomes" id="UP000032689">
    <property type="component" value="Segment"/>
</dbReference>
<protein>
    <submittedName>
        <fullName evidence="1">Tre protein</fullName>
    </submittedName>
</protein>
<keyword evidence="2" id="KW-1185">Reference proteome</keyword>
<accession>A0A0D3MWP1</accession>
<dbReference type="KEGG" id="vg:26641029"/>
<dbReference type="EMBL" id="KP027447">
    <property type="protein sequence ID" value="AJA42332.1"/>
    <property type="molecule type" value="Genomic_DNA"/>
</dbReference>
<proteinExistence type="predicted"/>
<dbReference type="RefSeq" id="YP_009214612.1">
    <property type="nucleotide sequence ID" value="NC_028962.1"/>
</dbReference>
<evidence type="ECO:0000313" key="1">
    <source>
        <dbReference type="EMBL" id="AJA42332.1"/>
    </source>
</evidence>
<evidence type="ECO:0000313" key="2">
    <source>
        <dbReference type="Proteomes" id="UP000032689"/>
    </source>
</evidence>
<reference evidence="1 2" key="1">
    <citation type="journal article" date="2015" name="Appl. Environ. Microbiol.">
        <title>Two Phages, phiIPLA-RODI and phiIPLA-C1C, Lyse Mono- and Dual-Species Staphylococcal Biofilms.</title>
        <authorList>
            <person name="Gutierrez D."/>
            <person name="Vandenheuvel D."/>
            <person name="Martinez B."/>
            <person name="Rodriguez A."/>
            <person name="Lavigne R."/>
            <person name="Garcia P."/>
        </authorList>
    </citation>
    <scope>NUCLEOTIDE SEQUENCE [LARGE SCALE GENOMIC DNA]</scope>
</reference>
<organism evidence="1 2">
    <name type="scientific">Staphylococcus phage vB_SepM_ phiIPLA-C1C</name>
    <dbReference type="NCBI Taxonomy" id="1572704"/>
    <lineage>
        <taxon>Viruses</taxon>
        <taxon>Duplodnaviria</taxon>
        <taxon>Heunggongvirae</taxon>
        <taxon>Uroviricota</taxon>
        <taxon>Caudoviricetes</taxon>
        <taxon>Herelleviridae</taxon>
        <taxon>Twortvirinae</taxon>
        <taxon>Sepunavirus</taxon>
        <taxon>Sepunavirus IPLAC1C</taxon>
    </lineage>
</organism>
<dbReference type="GeneID" id="26641029"/>
<name>A0A0D3MWP1_9CAUD</name>
<sequence>MTNFKNEFLSNYNFMDIENFNDGKDLYEDKPNTEKEDKLMDEIFDYVINNKLMNLDNETICSVFNNDTTLKIEIHNPDTDKKRYLEI</sequence>